<dbReference type="SMART" id="SM01101">
    <property type="entry name" value="CRISPR_assoc"/>
    <property type="match status" value="1"/>
</dbReference>
<dbReference type="Pfam" id="PF08798">
    <property type="entry name" value="CRISPR_assoc"/>
    <property type="match status" value="1"/>
</dbReference>
<feature type="region of interest" description="Disordered" evidence="1">
    <location>
        <begin position="73"/>
        <end position="103"/>
    </location>
</feature>
<name>A0A101RNE4_9ACTN</name>
<dbReference type="AlphaFoldDB" id="A0A101RNE4"/>
<gene>
    <name evidence="2" type="ORF">AQJ46_41820</name>
</gene>
<dbReference type="SUPFAM" id="SSF117987">
    <property type="entry name" value="CRISPR-associated protein"/>
    <property type="match status" value="1"/>
</dbReference>
<proteinExistence type="predicted"/>
<comment type="caution">
    <text evidence="2">The sequence shown here is derived from an EMBL/GenBank/DDBJ whole genome shotgun (WGS) entry which is preliminary data.</text>
</comment>
<dbReference type="RefSeq" id="WP_059210579.1">
    <property type="nucleotide sequence ID" value="NZ_KQ948674.1"/>
</dbReference>
<sequence>MTSPSVAPMAVVSGYNGWRSALALPAAEQNECLDVHRLHQLVLAGFRDPALSTAVPAERPPLVLYAADRGPAHPDAEQRRVAGPPKAVVVQSPDRPDWQPLLDSGRLSQASTFPVEYEYGLGQEVDLRVIANPSYRDTTTRRRLSLSTVAECGSWLRRRLAAEGVDVAPHHIQVGERERITGIKGGNHAITVISRTFRARGTVQSPDAFHRALAEGLGPAKAYGCGLLLTKPLTDEAW</sequence>
<evidence type="ECO:0000313" key="3">
    <source>
        <dbReference type="Proteomes" id="UP000053669"/>
    </source>
</evidence>
<dbReference type="EMBL" id="LMWU01000055">
    <property type="protein sequence ID" value="KUN58817.1"/>
    <property type="molecule type" value="Genomic_DNA"/>
</dbReference>
<accession>A0A101RNE4</accession>
<evidence type="ECO:0008006" key="4">
    <source>
        <dbReference type="Google" id="ProtNLM"/>
    </source>
</evidence>
<dbReference type="Proteomes" id="UP000053669">
    <property type="component" value="Unassembled WGS sequence"/>
</dbReference>
<evidence type="ECO:0000313" key="2">
    <source>
        <dbReference type="EMBL" id="KUN58817.1"/>
    </source>
</evidence>
<protein>
    <recommendedName>
        <fullName evidence="4">Type I-E CRISPR-associated protein Cas6/Cse3/CasE</fullName>
    </recommendedName>
</protein>
<dbReference type="InterPro" id="IPR010179">
    <property type="entry name" value="CRISPR-assoc_prot_Cse3"/>
</dbReference>
<dbReference type="STRING" id="58343.AQJ46_41820"/>
<evidence type="ECO:0000256" key="1">
    <source>
        <dbReference type="SAM" id="MobiDB-lite"/>
    </source>
</evidence>
<reference evidence="2 3" key="1">
    <citation type="submission" date="2015-10" db="EMBL/GenBank/DDBJ databases">
        <title>Draft genome sequence of Streptomyces canus DSM 40017, type strain for the species Streptomyces canus.</title>
        <authorList>
            <person name="Ruckert C."/>
            <person name="Winkler A."/>
            <person name="Kalinowski J."/>
            <person name="Kampfer P."/>
            <person name="Glaeser S."/>
        </authorList>
    </citation>
    <scope>NUCLEOTIDE SEQUENCE [LARGE SCALE GENOMIC DNA]</scope>
    <source>
        <strain evidence="2 3">DSM 40017</strain>
    </source>
</reference>
<organism evidence="2 3">
    <name type="scientific">Streptomyces canus</name>
    <dbReference type="NCBI Taxonomy" id="58343"/>
    <lineage>
        <taxon>Bacteria</taxon>
        <taxon>Bacillati</taxon>
        <taxon>Actinomycetota</taxon>
        <taxon>Actinomycetes</taxon>
        <taxon>Kitasatosporales</taxon>
        <taxon>Streptomycetaceae</taxon>
        <taxon>Streptomyces</taxon>
        <taxon>Streptomyces aurantiacus group</taxon>
    </lineage>
</organism>
<dbReference type="Gene3D" id="3.30.70.1210">
    <property type="entry name" value="Crispr-associated protein, domain 2"/>
    <property type="match status" value="1"/>
</dbReference>